<name>A0A934VXA0_9BACT</name>
<evidence type="ECO:0000256" key="1">
    <source>
        <dbReference type="SAM" id="Phobius"/>
    </source>
</evidence>
<accession>A0A934VXA0</accession>
<evidence type="ECO:0000313" key="3">
    <source>
        <dbReference type="Proteomes" id="UP000603141"/>
    </source>
</evidence>
<feature type="transmembrane region" description="Helical" evidence="1">
    <location>
        <begin position="6"/>
        <end position="24"/>
    </location>
</feature>
<dbReference type="Proteomes" id="UP000603141">
    <property type="component" value="Unassembled WGS sequence"/>
</dbReference>
<keyword evidence="1" id="KW-1133">Transmembrane helix</keyword>
<dbReference type="AlphaFoldDB" id="A0A934VXA0"/>
<comment type="caution">
    <text evidence="2">The sequence shown here is derived from an EMBL/GenBank/DDBJ whole genome shotgun (WGS) entry which is preliminary data.</text>
</comment>
<gene>
    <name evidence="2" type="ORF">JIN85_14415</name>
</gene>
<protein>
    <submittedName>
        <fullName evidence="2">Uncharacterized protein</fullName>
    </submittedName>
</protein>
<proteinExistence type="predicted"/>
<evidence type="ECO:0000313" key="2">
    <source>
        <dbReference type="EMBL" id="MBK1883613.1"/>
    </source>
</evidence>
<keyword evidence="3" id="KW-1185">Reference proteome</keyword>
<organism evidence="2 3">
    <name type="scientific">Luteolibacter pohnpeiensis</name>
    <dbReference type="NCBI Taxonomy" id="454153"/>
    <lineage>
        <taxon>Bacteria</taxon>
        <taxon>Pseudomonadati</taxon>
        <taxon>Verrucomicrobiota</taxon>
        <taxon>Verrucomicrobiia</taxon>
        <taxon>Verrucomicrobiales</taxon>
        <taxon>Verrucomicrobiaceae</taxon>
        <taxon>Luteolibacter</taxon>
    </lineage>
</organism>
<dbReference type="EMBL" id="JAENIJ010000024">
    <property type="protein sequence ID" value="MBK1883613.1"/>
    <property type="molecule type" value="Genomic_DNA"/>
</dbReference>
<reference evidence="2" key="1">
    <citation type="submission" date="2021-01" db="EMBL/GenBank/DDBJ databases">
        <title>Modified the classification status of verrucomicrobia.</title>
        <authorList>
            <person name="Feng X."/>
        </authorList>
    </citation>
    <scope>NUCLEOTIDE SEQUENCE</scope>
    <source>
        <strain evidence="2">KCTC 22041</strain>
    </source>
</reference>
<dbReference type="RefSeq" id="WP_200271933.1">
    <property type="nucleotide sequence ID" value="NZ_JAENIJ010000024.1"/>
</dbReference>
<feature type="transmembrane region" description="Helical" evidence="1">
    <location>
        <begin position="94"/>
        <end position="112"/>
    </location>
</feature>
<feature type="transmembrane region" description="Helical" evidence="1">
    <location>
        <begin position="118"/>
        <end position="140"/>
    </location>
</feature>
<keyword evidence="1" id="KW-0472">Membrane</keyword>
<sequence>MLWRILFFFSIVPIIASTLARWWFAKRVLISEGIRACTCDPRRWESHLGLAPIGNRASALEFAVELRKAALLQWKERDPKAASNRENARRFGKAVPPFSLLVAVFALIIAKIPVMGAVAILLASTAISAALGLLTLGPELRAIAITSRRLRDAHLFPRREDEEAVVKTAVAKAWEESIPPILRWL</sequence>
<keyword evidence="1" id="KW-0812">Transmembrane</keyword>